<dbReference type="Proteomes" id="UP000199629">
    <property type="component" value="Unassembled WGS sequence"/>
</dbReference>
<keyword evidence="2" id="KW-1185">Reference proteome</keyword>
<dbReference type="AlphaFoldDB" id="A0A1C4VJR1"/>
<accession>A0A1C4VJR1</accession>
<gene>
    <name evidence="1" type="ORF">GA0070214_102450</name>
</gene>
<sequence>MRAGRLLRYRHHVMVEEHWWNGVTAPRGRRDVYIRTDGQRWEVQAQIGGASGRSKIQECPSRGSASILAGAWRGSGAGWREVRR</sequence>
<evidence type="ECO:0000313" key="2">
    <source>
        <dbReference type="Proteomes" id="UP000199629"/>
    </source>
</evidence>
<evidence type="ECO:0000313" key="1">
    <source>
        <dbReference type="EMBL" id="SCE84196.1"/>
    </source>
</evidence>
<protein>
    <submittedName>
        <fullName evidence="1">Uncharacterized protein</fullName>
    </submittedName>
</protein>
<reference evidence="2" key="1">
    <citation type="submission" date="2016-06" db="EMBL/GenBank/DDBJ databases">
        <authorList>
            <person name="Varghese N."/>
            <person name="Submissions Spin"/>
        </authorList>
    </citation>
    <scope>NUCLEOTIDE SEQUENCE [LARGE SCALE GENOMIC DNA]</scope>
    <source>
        <strain evidence="2">DSM 45246</strain>
    </source>
</reference>
<organism evidence="1 2">
    <name type="scientific">Micromonospora chaiyaphumensis</name>
    <dbReference type="NCBI Taxonomy" id="307119"/>
    <lineage>
        <taxon>Bacteria</taxon>
        <taxon>Bacillati</taxon>
        <taxon>Actinomycetota</taxon>
        <taxon>Actinomycetes</taxon>
        <taxon>Micromonosporales</taxon>
        <taxon>Micromonosporaceae</taxon>
        <taxon>Micromonospora</taxon>
    </lineage>
</organism>
<dbReference type="EMBL" id="FMCS01000002">
    <property type="protein sequence ID" value="SCE84196.1"/>
    <property type="molecule type" value="Genomic_DNA"/>
</dbReference>
<name>A0A1C4VJR1_9ACTN</name>
<proteinExistence type="predicted"/>